<evidence type="ECO:0000259" key="1">
    <source>
        <dbReference type="Pfam" id="PF08000"/>
    </source>
</evidence>
<dbReference type="InterPro" id="IPR037063">
    <property type="entry name" value="PHb_sf"/>
</dbReference>
<accession>A0ABT9YZ19</accession>
<dbReference type="Pfam" id="PF11724">
    <property type="entry name" value="YvbH_ext"/>
    <property type="match status" value="1"/>
</dbReference>
<organism evidence="3 4">
    <name type="scientific">Metabacillus niabensis</name>
    <dbReference type="NCBI Taxonomy" id="324854"/>
    <lineage>
        <taxon>Bacteria</taxon>
        <taxon>Bacillati</taxon>
        <taxon>Bacillota</taxon>
        <taxon>Bacilli</taxon>
        <taxon>Bacillales</taxon>
        <taxon>Bacillaceae</taxon>
        <taxon>Metabacillus</taxon>
    </lineage>
</organism>
<dbReference type="SUPFAM" id="SSF50729">
    <property type="entry name" value="PH domain-like"/>
    <property type="match status" value="1"/>
</dbReference>
<gene>
    <name evidence="3" type="ORF">J2S02_001563</name>
</gene>
<dbReference type="InterPro" id="IPR021722">
    <property type="entry name" value="YvbH_oligomer_dom"/>
</dbReference>
<feature type="domain" description="Bacterial Pleckstrin homology" evidence="1">
    <location>
        <begin position="20"/>
        <end position="142"/>
    </location>
</feature>
<dbReference type="PANTHER" id="PTHR35796">
    <property type="entry name" value="HYPOTHETICAL CYTOSOLIC PROTEIN"/>
    <property type="match status" value="1"/>
</dbReference>
<keyword evidence="4" id="KW-1185">Reference proteome</keyword>
<feature type="domain" description="YvbH-like oligomerisation" evidence="2">
    <location>
        <begin position="155"/>
        <end position="214"/>
    </location>
</feature>
<evidence type="ECO:0000313" key="3">
    <source>
        <dbReference type="EMBL" id="MDQ0225234.1"/>
    </source>
</evidence>
<dbReference type="Gene3D" id="1.10.287.210">
    <property type="match status" value="1"/>
</dbReference>
<dbReference type="Gene3D" id="2.30.29.50">
    <property type="entry name" value="Bacterial Pleckstrin homology domain"/>
    <property type="match status" value="1"/>
</dbReference>
<dbReference type="Proteomes" id="UP001232245">
    <property type="component" value="Unassembled WGS sequence"/>
</dbReference>
<proteinExistence type="predicted"/>
<protein>
    <recommendedName>
        <fullName evidence="5">YvbH-like oligomerisation region</fullName>
    </recommendedName>
</protein>
<name>A0ABT9YZ19_9BACI</name>
<reference evidence="3 4" key="1">
    <citation type="submission" date="2023-07" db="EMBL/GenBank/DDBJ databases">
        <title>Genomic Encyclopedia of Type Strains, Phase IV (KMG-IV): sequencing the most valuable type-strain genomes for metagenomic binning, comparative biology and taxonomic classification.</title>
        <authorList>
            <person name="Goeker M."/>
        </authorList>
    </citation>
    <scope>NUCLEOTIDE SEQUENCE [LARGE SCALE GENOMIC DNA]</scope>
    <source>
        <strain evidence="3 4">DSM 17723</strain>
    </source>
</reference>
<dbReference type="PANTHER" id="PTHR35796:SF2">
    <property type="entry name" value="YVBH-LIKE OLIGOMERISATION REGION"/>
    <property type="match status" value="1"/>
</dbReference>
<comment type="caution">
    <text evidence="3">The sequence shown here is derived from an EMBL/GenBank/DDBJ whole genome shotgun (WGS) entry which is preliminary data.</text>
</comment>
<dbReference type="EMBL" id="JAUSTZ010000002">
    <property type="protein sequence ID" value="MDQ0225234.1"/>
    <property type="molecule type" value="Genomic_DNA"/>
</dbReference>
<evidence type="ECO:0008006" key="5">
    <source>
        <dbReference type="Google" id="ProtNLM"/>
    </source>
</evidence>
<sequence>MIHMRGCDGEMFKKIAADALGLSDIGTIIKPSDYDKTDADDYVMHEDNEKIYFLIKTKADEYCFTNLAVIHVDGESATSSKRTLKRYPYSQHRISGVLLETAGKIDMDVEIKFTIGSNVFDIDVRKEQIEELKDLYKALLRISEITYENEVKHNLATESFNKAVSVLQNSRTDDNQLPDTFKGLTEVGFQWLLDAHEQYHMKDFGEIFEKYINN</sequence>
<evidence type="ECO:0000259" key="2">
    <source>
        <dbReference type="Pfam" id="PF11724"/>
    </source>
</evidence>
<dbReference type="Pfam" id="PF08000">
    <property type="entry name" value="bPH_1"/>
    <property type="match status" value="1"/>
</dbReference>
<evidence type="ECO:0000313" key="4">
    <source>
        <dbReference type="Proteomes" id="UP001232245"/>
    </source>
</evidence>
<dbReference type="InterPro" id="IPR012544">
    <property type="entry name" value="PHb"/>
</dbReference>